<dbReference type="EMBL" id="AP028907">
    <property type="protein sequence ID" value="BES81800.1"/>
    <property type="molecule type" value="Genomic_DNA"/>
</dbReference>
<gene>
    <name evidence="3" type="ORF">PABY_13670</name>
</gene>
<evidence type="ECO:0000259" key="2">
    <source>
        <dbReference type="Pfam" id="PF01937"/>
    </source>
</evidence>
<keyword evidence="4" id="KW-1185">Reference proteome</keyword>
<organism evidence="3 4">
    <name type="scientific">Pyrodictium abyssi</name>
    <dbReference type="NCBI Taxonomy" id="54256"/>
    <lineage>
        <taxon>Archaea</taxon>
        <taxon>Thermoproteota</taxon>
        <taxon>Thermoprotei</taxon>
        <taxon>Desulfurococcales</taxon>
        <taxon>Pyrodictiaceae</taxon>
        <taxon>Pyrodictium</taxon>
    </lineage>
</organism>
<feature type="domain" description="Damage-control phosphatase ARMT1-like metal-binding" evidence="2">
    <location>
        <begin position="2"/>
        <end position="138"/>
    </location>
</feature>
<evidence type="ECO:0000256" key="1">
    <source>
        <dbReference type="SAM" id="MobiDB-lite"/>
    </source>
</evidence>
<accession>A0ABN6ZT11</accession>
<dbReference type="InterPro" id="IPR002791">
    <property type="entry name" value="ARMT1-like_metal-bd"/>
</dbReference>
<dbReference type="SUPFAM" id="SSF111321">
    <property type="entry name" value="AF1104-like"/>
    <property type="match status" value="1"/>
</dbReference>
<dbReference type="Proteomes" id="UP001341135">
    <property type="component" value="Chromosome"/>
</dbReference>
<dbReference type="Pfam" id="PF01937">
    <property type="entry name" value="ARMT1-like_dom"/>
    <property type="match status" value="1"/>
</dbReference>
<dbReference type="Gene3D" id="3.40.50.10880">
    <property type="entry name" value="Uncharacterised protein PF01937, DUF89, domain 3"/>
    <property type="match status" value="1"/>
</dbReference>
<sequence length="188" mass="20835">MDEVKSMIARHEDPLRAAVKAAIAGNIIDFAAVETYDLRATIEKVMKQKPAIDDYSRLREEVQSAETLLYFADNAGETVLDKLIIEEMIRARGRPFKKISFVVKEGSIINNATIEDALYVRARPAAEHRVQEGLEREARHMARALLARSTLVDKEPRPSSSQGARKLRGSKQRGGNILPLNGQVPGSG</sequence>
<dbReference type="Gene3D" id="1.10.285.20">
    <property type="entry name" value="Uncharacterised protein PF01937, DUF89, domain 2"/>
    <property type="match status" value="1"/>
</dbReference>
<feature type="region of interest" description="Disordered" evidence="1">
    <location>
        <begin position="149"/>
        <end position="188"/>
    </location>
</feature>
<name>A0ABN6ZT11_9CREN</name>
<protein>
    <recommendedName>
        <fullName evidence="2">Damage-control phosphatase ARMT1-like metal-binding domain-containing protein</fullName>
    </recommendedName>
</protein>
<evidence type="ECO:0000313" key="3">
    <source>
        <dbReference type="EMBL" id="BES81800.1"/>
    </source>
</evidence>
<proteinExistence type="predicted"/>
<evidence type="ECO:0000313" key="4">
    <source>
        <dbReference type="Proteomes" id="UP001341135"/>
    </source>
</evidence>
<reference evidence="3 4" key="1">
    <citation type="submission" date="2023-09" db="EMBL/GenBank/DDBJ databases">
        <title>Pyrofollis japonicus gen. nov. sp. nov., a novel member of the family Pyrodictiaceae isolated from the Iheya North hydrothermal field.</title>
        <authorList>
            <person name="Miyazaki U."/>
            <person name="Sanari M."/>
            <person name="Tame A."/>
            <person name="Kitajima M."/>
            <person name="Okamoto A."/>
            <person name="Sawayama S."/>
            <person name="Miyazaki J."/>
            <person name="Takai K."/>
            <person name="Nakagawa S."/>
        </authorList>
    </citation>
    <scope>NUCLEOTIDE SEQUENCE [LARGE SCALE GENOMIC DNA]</scope>
    <source>
        <strain evidence="3 4">AV2</strain>
    </source>
</reference>
<dbReference type="InterPro" id="IPR036075">
    <property type="entry name" value="ARMT-1-like_metal-bd_sf"/>
</dbReference>